<dbReference type="AlphaFoldDB" id="A0A9X1S0H9"/>
<evidence type="ECO:0000313" key="3">
    <source>
        <dbReference type="Proteomes" id="UP001139354"/>
    </source>
</evidence>
<proteinExistence type="predicted"/>
<gene>
    <name evidence="2" type="ORF">KEC57_00335</name>
</gene>
<dbReference type="GO" id="GO:0005975">
    <property type="term" value="P:carbohydrate metabolic process"/>
    <property type="evidence" value="ECO:0007669"/>
    <property type="project" value="UniProtKB-ARBA"/>
</dbReference>
<dbReference type="InterPro" id="IPR032109">
    <property type="entry name" value="Big_3_5"/>
</dbReference>
<name>A0A9X1S0H9_9MICO</name>
<sequence length="879" mass="90387">MTIQDMVEYPVDRPAHVFPGDSWARLVRVASGNGAPKDLSGWVLVATLGDAELDVDSSGAVRGEIQVTASPEVTAAAVAGDRFILRGTSPDGTVSTFTTGSVTFSAPKSTPERERLVIVATMGRGDKGEDGDAVSTVIADRAESARDVAVGAASTAVEVTATAVAVAGAIEGALTPTDAILTATAATPASAFAVQLGGTIDGAIAASGGGRRTWEQAFASPAAGDIPTITVGTSLPTGTLTAPSDGDADVAYRYNGGPRVTVIDANWVGPAAPEAGASYLLHPEFVTDRGNTEFWIKVESSSTTLGIRLVIDGRWHSLDLDRFTVTSATTQYVHVTFPTGKARFIRVELLGVGKFGGVIVPAGQAVTRPQQPIRFALTFVWDSFGDGAGVAADTTSRLETAPNFVAHLLGADRFINVSIAGSGWDPDEANNFTQRFPFAAAAHPHMMCIPASRNDDNANDVYTAALPGLAVLADVPLVYTFSSPLISFSAVSAAVRDAAIANGRPYRDIQGSNMGLISDGIHPSFASHQAIAAAMYAQIDVNEVGQALASIRQDSVGITLEATPTGYQEQGEDVVLTATLSPAVAGTVQFRSNGAVIGTATAVAGEATFTTDALALGTHSLTARFVPADSYSYKPSTSTAVTVTILAEFLTDIILTNLLAEITVAAISALADGAAVTSLTPPRGSRVEALVQATGSLQPVKVAADSHGHASIRFQADRLDAPDWATATAAGTPLTFYMVHRMVSLGAGRQDVFRGGATGTAVAYGHQSSTGAYLTATSALATPAGQPNGGDTGWQITAVTFDSNFGTIHQNVIGSPVSVAVTTATATLDGIGLGQFGGGTTGYDARISAVYAYSGKHTAEQITAMMLYLSALWDVPLDA</sequence>
<dbReference type="SUPFAM" id="SSF52266">
    <property type="entry name" value="SGNH hydrolase"/>
    <property type="match status" value="1"/>
</dbReference>
<evidence type="ECO:0000259" key="1">
    <source>
        <dbReference type="Pfam" id="PF16640"/>
    </source>
</evidence>
<feature type="domain" description="Bacterial Ig-like" evidence="1">
    <location>
        <begin position="563"/>
        <end position="645"/>
    </location>
</feature>
<comment type="caution">
    <text evidence="2">The sequence shown here is derived from an EMBL/GenBank/DDBJ whole genome shotgun (WGS) entry which is preliminary data.</text>
</comment>
<dbReference type="Gene3D" id="2.60.40.10">
    <property type="entry name" value="Immunoglobulins"/>
    <property type="match status" value="1"/>
</dbReference>
<evidence type="ECO:0000313" key="2">
    <source>
        <dbReference type="EMBL" id="MCC2030626.1"/>
    </source>
</evidence>
<dbReference type="EMBL" id="JAGTTN010000001">
    <property type="protein sequence ID" value="MCC2030626.1"/>
    <property type="molecule type" value="Genomic_DNA"/>
</dbReference>
<dbReference type="InterPro" id="IPR013783">
    <property type="entry name" value="Ig-like_fold"/>
</dbReference>
<dbReference type="Proteomes" id="UP001139354">
    <property type="component" value="Unassembled WGS sequence"/>
</dbReference>
<protein>
    <submittedName>
        <fullName evidence="2">Ig-like domain repeat protein</fullName>
    </submittedName>
</protein>
<keyword evidence="3" id="KW-1185">Reference proteome</keyword>
<accession>A0A9X1S0H9</accession>
<organism evidence="2 3">
    <name type="scientific">Microbacterium allomyrinae</name>
    <dbReference type="NCBI Taxonomy" id="2830666"/>
    <lineage>
        <taxon>Bacteria</taxon>
        <taxon>Bacillati</taxon>
        <taxon>Actinomycetota</taxon>
        <taxon>Actinomycetes</taxon>
        <taxon>Micrococcales</taxon>
        <taxon>Microbacteriaceae</taxon>
        <taxon>Microbacterium</taxon>
    </lineage>
</organism>
<dbReference type="RefSeq" id="WP_229382536.1">
    <property type="nucleotide sequence ID" value="NZ_JAGTTN010000001.1"/>
</dbReference>
<dbReference type="Pfam" id="PF16640">
    <property type="entry name" value="Big_3_5"/>
    <property type="match status" value="1"/>
</dbReference>
<reference evidence="2" key="1">
    <citation type="submission" date="2021-04" db="EMBL/GenBank/DDBJ databases">
        <title>Microbacterium tenobrionis sp. nov. and Microbacterium allomyrinae sp. nov., isolated from larvae of Tenobrio molitor and Allomyrina dichotoma, respectively.</title>
        <authorList>
            <person name="Lee S.D."/>
        </authorList>
    </citation>
    <scope>NUCLEOTIDE SEQUENCE</scope>
    <source>
        <strain evidence="2">BWT-G7</strain>
    </source>
</reference>